<proteinExistence type="predicted"/>
<accession>A0ABY2HDE1</accession>
<reference evidence="1 2" key="1">
    <citation type="submission" date="2018-01" db="EMBL/GenBank/DDBJ databases">
        <title>Genome characterization of the sugarcane-associated fungus Trichoderma ghanense CCMA-1212 and their application in lignocelulose bioconversion.</title>
        <authorList>
            <person name="Steindorff A.S."/>
            <person name="Mendes T.D."/>
            <person name="Vilela E.S.D."/>
            <person name="Rodrigues D.S."/>
            <person name="Formighieri E.F."/>
            <person name="Melo I.S."/>
            <person name="Favaro L.C.L."/>
        </authorList>
    </citation>
    <scope>NUCLEOTIDE SEQUENCE [LARGE SCALE GENOMIC DNA]</scope>
    <source>
        <strain evidence="1 2">CCMA-1212</strain>
    </source>
</reference>
<dbReference type="RefSeq" id="XP_073561913.1">
    <property type="nucleotide sequence ID" value="XM_073699465.1"/>
</dbReference>
<gene>
    <name evidence="1" type="ORF">CCMA1212_002063</name>
</gene>
<protein>
    <submittedName>
        <fullName evidence="1">Uncharacterized protein</fullName>
    </submittedName>
</protein>
<evidence type="ECO:0000313" key="2">
    <source>
        <dbReference type="Proteomes" id="UP001642720"/>
    </source>
</evidence>
<name>A0ABY2HDE1_9HYPO</name>
<evidence type="ECO:0000313" key="1">
    <source>
        <dbReference type="EMBL" id="TFB05712.1"/>
    </source>
</evidence>
<dbReference type="GeneID" id="300573915"/>
<sequence>LVSFSLLRLLTRPPSPLLGPPSPAFSSRCSSKLSREALVRKPPKGTLAIPTLPVSAFCFFLFYERRPQIERPSVMQGQSTSGPGYWAVVLNDILHTYITFMLSSCSCRQYVSHCVFEQSTWHLAAESRISL</sequence>
<dbReference type="Proteomes" id="UP001642720">
    <property type="component" value="Unassembled WGS sequence"/>
</dbReference>
<dbReference type="EMBL" id="PPTA01000002">
    <property type="protein sequence ID" value="TFB05712.1"/>
    <property type="molecule type" value="Genomic_DNA"/>
</dbReference>
<keyword evidence="2" id="KW-1185">Reference proteome</keyword>
<comment type="caution">
    <text evidence="1">The sequence shown here is derived from an EMBL/GenBank/DDBJ whole genome shotgun (WGS) entry which is preliminary data.</text>
</comment>
<organism evidence="1 2">
    <name type="scientific">Trichoderma ghanense</name>
    <dbReference type="NCBI Taxonomy" id="65468"/>
    <lineage>
        <taxon>Eukaryota</taxon>
        <taxon>Fungi</taxon>
        <taxon>Dikarya</taxon>
        <taxon>Ascomycota</taxon>
        <taxon>Pezizomycotina</taxon>
        <taxon>Sordariomycetes</taxon>
        <taxon>Hypocreomycetidae</taxon>
        <taxon>Hypocreales</taxon>
        <taxon>Hypocreaceae</taxon>
        <taxon>Trichoderma</taxon>
    </lineage>
</organism>
<feature type="non-terminal residue" evidence="1">
    <location>
        <position position="1"/>
    </location>
</feature>